<evidence type="ECO:0000313" key="2">
    <source>
        <dbReference type="Proteomes" id="UP000472262"/>
    </source>
</evidence>
<reference evidence="1" key="1">
    <citation type="submission" date="2025-08" db="UniProtKB">
        <authorList>
            <consortium name="Ensembl"/>
        </authorList>
    </citation>
    <scope>IDENTIFICATION</scope>
</reference>
<keyword evidence="2" id="KW-1185">Reference proteome</keyword>
<sequence>ERKKTRNLTISEERALTQLRRNKKIVIKPADKGNAVVLMNREDYLWEGMRQLSNTEHYSPLTEPIYPQTQKEVGEILEEMYENRIISGKQKEYLLGLGSPRARRFYLLPKIHKNSKSWSIPDRVPPGRPIVSDCNSETYNIAEFIEFYLSPISQKHASYLKDTYDFIQKTKDLKIPSDALLFTIDVDSLYTNIETPAGLEAVRGCMLKYPDDRRPDEYILKLLEINLTKNDFEFNSKYFLQTKGTAMGKKFAPSYANIFMACWEETAADRVFGGV</sequence>
<evidence type="ECO:0000313" key="1">
    <source>
        <dbReference type="Ensembl" id="ENSSGRP00000035480.1"/>
    </source>
</evidence>
<dbReference type="OMA" id="THEWLIP"/>
<organism evidence="1 2">
    <name type="scientific">Sinocyclocheilus grahami</name>
    <name type="common">Dianchi golden-line fish</name>
    <name type="synonym">Barbus grahami</name>
    <dbReference type="NCBI Taxonomy" id="75366"/>
    <lineage>
        <taxon>Eukaryota</taxon>
        <taxon>Metazoa</taxon>
        <taxon>Chordata</taxon>
        <taxon>Craniata</taxon>
        <taxon>Vertebrata</taxon>
        <taxon>Euteleostomi</taxon>
        <taxon>Actinopterygii</taxon>
        <taxon>Neopterygii</taxon>
        <taxon>Teleostei</taxon>
        <taxon>Ostariophysi</taxon>
        <taxon>Cypriniformes</taxon>
        <taxon>Cyprinidae</taxon>
        <taxon>Cyprininae</taxon>
        <taxon>Sinocyclocheilus</taxon>
    </lineage>
</organism>
<reference evidence="1" key="2">
    <citation type="submission" date="2025-09" db="UniProtKB">
        <authorList>
            <consortium name="Ensembl"/>
        </authorList>
    </citation>
    <scope>IDENTIFICATION</scope>
</reference>
<dbReference type="AlphaFoldDB" id="A0A672MJB1"/>
<protein>
    <recommendedName>
        <fullName evidence="3">Reverse transcriptase domain-containing protein</fullName>
    </recommendedName>
</protein>
<dbReference type="PANTHER" id="PTHR21301:SF10">
    <property type="entry name" value="REVERSE TRANSCRIPTASE DOMAIN-CONTAINING PROTEIN"/>
    <property type="match status" value="1"/>
</dbReference>
<dbReference type="Proteomes" id="UP000472262">
    <property type="component" value="Unassembled WGS sequence"/>
</dbReference>
<dbReference type="Ensembl" id="ENSSGRT00000038089.1">
    <property type="protein sequence ID" value="ENSSGRP00000035480.1"/>
    <property type="gene ID" value="ENSSGRG00000019652.1"/>
</dbReference>
<accession>A0A672MJB1</accession>
<dbReference type="PANTHER" id="PTHR21301">
    <property type="entry name" value="REVERSE TRANSCRIPTASE"/>
    <property type="match status" value="1"/>
</dbReference>
<evidence type="ECO:0008006" key="3">
    <source>
        <dbReference type="Google" id="ProtNLM"/>
    </source>
</evidence>
<name>A0A672MJB1_SINGR</name>
<dbReference type="InParanoid" id="A0A672MJB1"/>
<proteinExistence type="predicted"/>